<protein>
    <recommendedName>
        <fullName evidence="4">Hemolysin XhlA</fullName>
    </recommendedName>
</protein>
<dbReference type="RefSeq" id="WP_227306256.1">
    <property type="nucleotide sequence ID" value="NZ_JAESVA010000002.1"/>
</dbReference>
<dbReference type="Proteomes" id="UP000721844">
    <property type="component" value="Unassembled WGS sequence"/>
</dbReference>
<evidence type="ECO:0008006" key="4">
    <source>
        <dbReference type="Google" id="ProtNLM"/>
    </source>
</evidence>
<keyword evidence="1" id="KW-0812">Transmembrane</keyword>
<keyword evidence="1" id="KW-0472">Membrane</keyword>
<name>A0A963YYJ6_9PROT</name>
<feature type="transmembrane region" description="Helical" evidence="1">
    <location>
        <begin position="84"/>
        <end position="108"/>
    </location>
</feature>
<evidence type="ECO:0000313" key="2">
    <source>
        <dbReference type="EMBL" id="MCB8879628.1"/>
    </source>
</evidence>
<reference evidence="2 3" key="1">
    <citation type="journal article" date="2021" name="Microorganisms">
        <title>Acidisoma silvae sp. nov. and Acidisomacellulosilytica sp. nov., Two Acidophilic Bacteria Isolated from Decaying Wood, Hydrolyzing Cellulose and Producing Poly-3-hydroxybutyrate.</title>
        <authorList>
            <person name="Mieszkin S."/>
            <person name="Pouder E."/>
            <person name="Uroz S."/>
            <person name="Simon-Colin C."/>
            <person name="Alain K."/>
        </authorList>
    </citation>
    <scope>NUCLEOTIDE SEQUENCE [LARGE SCALE GENOMIC DNA]</scope>
    <source>
        <strain evidence="2 3">HW T5.17</strain>
    </source>
</reference>
<keyword evidence="1" id="KW-1133">Transmembrane helix</keyword>
<comment type="caution">
    <text evidence="2">The sequence shown here is derived from an EMBL/GenBank/DDBJ whole genome shotgun (WGS) entry which is preliminary data.</text>
</comment>
<sequence length="109" mass="11831">MTGKLIPYPVPMAASDNSLVNDAGGGDSGGMESRLTKLETHFEYVQRDLAEIKADQKTISHQLIGIDKKLDRLPTNDDLWSWKIQWIAIGIGAVALIVGGIIGGLSWLK</sequence>
<evidence type="ECO:0000313" key="3">
    <source>
        <dbReference type="Proteomes" id="UP000721844"/>
    </source>
</evidence>
<evidence type="ECO:0000256" key="1">
    <source>
        <dbReference type="SAM" id="Phobius"/>
    </source>
</evidence>
<gene>
    <name evidence="2" type="ORF">ACELLULO517_05230</name>
</gene>
<proteinExistence type="predicted"/>
<dbReference type="EMBL" id="JAESVA010000002">
    <property type="protein sequence ID" value="MCB8879628.1"/>
    <property type="molecule type" value="Genomic_DNA"/>
</dbReference>
<accession>A0A963YYJ6</accession>
<organism evidence="2 3">
    <name type="scientific">Acidisoma cellulosilyticum</name>
    <dbReference type="NCBI Taxonomy" id="2802395"/>
    <lineage>
        <taxon>Bacteria</taxon>
        <taxon>Pseudomonadati</taxon>
        <taxon>Pseudomonadota</taxon>
        <taxon>Alphaproteobacteria</taxon>
        <taxon>Acetobacterales</taxon>
        <taxon>Acidocellaceae</taxon>
        <taxon>Acidisoma</taxon>
    </lineage>
</organism>
<dbReference type="AlphaFoldDB" id="A0A963YYJ6"/>
<keyword evidence="3" id="KW-1185">Reference proteome</keyword>